<dbReference type="Proteomes" id="UP000037397">
    <property type="component" value="Unassembled WGS sequence"/>
</dbReference>
<dbReference type="Pfam" id="PF13302">
    <property type="entry name" value="Acetyltransf_3"/>
    <property type="match status" value="1"/>
</dbReference>
<reference evidence="3" key="1">
    <citation type="submission" date="2015-03" db="EMBL/GenBank/DDBJ databases">
        <title>Luteipulveratus halotolerans sp. nov., a novel actinobacterium (Dermacoccaceae) from Sarawak, Malaysia.</title>
        <authorList>
            <person name="Juboi H."/>
            <person name="Basik A."/>
            <person name="Shamsul S.S."/>
            <person name="Arnold P."/>
            <person name="Schmitt E.K."/>
            <person name="Sanglier J.-J."/>
            <person name="Yeo T."/>
        </authorList>
    </citation>
    <scope>NUCLEOTIDE SEQUENCE [LARGE SCALE GENOMIC DNA]</scope>
    <source>
        <strain evidence="3">C296001</strain>
    </source>
</reference>
<gene>
    <name evidence="2" type="ORF">VV01_00550</name>
</gene>
<comment type="caution">
    <text evidence="2">The sequence shown here is derived from an EMBL/GenBank/DDBJ whole genome shotgun (WGS) entry which is preliminary data.</text>
</comment>
<dbReference type="PATRIC" id="fig|1631356.3.peg.34"/>
<dbReference type="InterPro" id="IPR000182">
    <property type="entry name" value="GNAT_dom"/>
</dbReference>
<name>A0A0L6CDW8_9MICO</name>
<sequence length="188" mass="21417">MTRPVLRTTRLRLEPLGDEHLDHLVELDGDPEVMRFLTGRARTRAQVEALQPARTDPAFDQAGIGFWVGFDGDMFIGWWLLTTPDGPEFGGPESVEIGYRLMRAQWRRGYAAEGARELLRYVFEDTSYTRVYADTMAVNVGSRGVMEKIGMAYERTYYATFEHPLPGTEQGEVIYAITREGWTASRSR</sequence>
<accession>A0A0L6CDW8</accession>
<dbReference type="PROSITE" id="PS51186">
    <property type="entry name" value="GNAT"/>
    <property type="match status" value="1"/>
</dbReference>
<dbReference type="AlphaFoldDB" id="A0A0L6CDW8"/>
<evidence type="ECO:0000313" key="3">
    <source>
        <dbReference type="Proteomes" id="UP000037397"/>
    </source>
</evidence>
<proteinExistence type="predicted"/>
<feature type="domain" description="N-acetyltransferase" evidence="1">
    <location>
        <begin position="11"/>
        <end position="180"/>
    </location>
</feature>
<keyword evidence="2" id="KW-0808">Transferase</keyword>
<dbReference type="GO" id="GO:0016747">
    <property type="term" value="F:acyltransferase activity, transferring groups other than amino-acyl groups"/>
    <property type="evidence" value="ECO:0007669"/>
    <property type="project" value="InterPro"/>
</dbReference>
<evidence type="ECO:0000313" key="2">
    <source>
        <dbReference type="EMBL" id="KNX35987.1"/>
    </source>
</evidence>
<evidence type="ECO:0000259" key="1">
    <source>
        <dbReference type="PROSITE" id="PS51186"/>
    </source>
</evidence>
<dbReference type="InterPro" id="IPR051531">
    <property type="entry name" value="N-acetyltransferase"/>
</dbReference>
<organism evidence="2 3">
    <name type="scientific">Luteipulveratus halotolerans</name>
    <dbReference type="NCBI Taxonomy" id="1631356"/>
    <lineage>
        <taxon>Bacteria</taxon>
        <taxon>Bacillati</taxon>
        <taxon>Actinomycetota</taxon>
        <taxon>Actinomycetes</taxon>
        <taxon>Micrococcales</taxon>
        <taxon>Dermacoccaceae</taxon>
        <taxon>Luteipulveratus</taxon>
    </lineage>
</organism>
<keyword evidence="3" id="KW-1185">Reference proteome</keyword>
<dbReference type="Gene3D" id="3.40.630.30">
    <property type="match status" value="1"/>
</dbReference>
<dbReference type="PANTHER" id="PTHR43792:SF16">
    <property type="entry name" value="N-ACETYLTRANSFERASE DOMAIN-CONTAINING PROTEIN"/>
    <property type="match status" value="1"/>
</dbReference>
<dbReference type="PANTHER" id="PTHR43792">
    <property type="entry name" value="GNAT FAMILY, PUTATIVE (AFU_ORTHOLOGUE AFUA_3G00765)-RELATED-RELATED"/>
    <property type="match status" value="1"/>
</dbReference>
<dbReference type="STRING" id="1631356.VV01_00550"/>
<protein>
    <submittedName>
        <fullName evidence="2">GCN5 family acetyltransferase</fullName>
    </submittedName>
</protein>
<dbReference type="InterPro" id="IPR016181">
    <property type="entry name" value="Acyl_CoA_acyltransferase"/>
</dbReference>
<dbReference type="OrthoDB" id="3533156at2"/>
<dbReference type="SUPFAM" id="SSF55729">
    <property type="entry name" value="Acyl-CoA N-acyltransferases (Nat)"/>
    <property type="match status" value="1"/>
</dbReference>
<dbReference type="RefSeq" id="WP_050668184.1">
    <property type="nucleotide sequence ID" value="NZ_LAIR01000002.1"/>
</dbReference>
<dbReference type="EMBL" id="LAIR01000002">
    <property type="protein sequence ID" value="KNX35987.1"/>
    <property type="molecule type" value="Genomic_DNA"/>
</dbReference>